<dbReference type="AlphaFoldDB" id="A0AAN5ID10"/>
<dbReference type="CDD" id="cd08698">
    <property type="entry name" value="TGF_beta_SF"/>
    <property type="match status" value="1"/>
</dbReference>
<dbReference type="PROSITE" id="PS00250">
    <property type="entry name" value="TGF_BETA_1"/>
    <property type="match status" value="1"/>
</dbReference>
<evidence type="ECO:0000256" key="5">
    <source>
        <dbReference type="ARBA" id="ARBA00023157"/>
    </source>
</evidence>
<evidence type="ECO:0000313" key="9">
    <source>
        <dbReference type="Proteomes" id="UP001328107"/>
    </source>
</evidence>
<dbReference type="GO" id="GO:0005125">
    <property type="term" value="F:cytokine activity"/>
    <property type="evidence" value="ECO:0007669"/>
    <property type="project" value="TreeGrafter"/>
</dbReference>
<name>A0AAN5ID10_9BILA</name>
<dbReference type="Gene3D" id="2.10.90.10">
    <property type="entry name" value="Cystine-knot cytokines"/>
    <property type="match status" value="1"/>
</dbReference>
<dbReference type="PANTHER" id="PTHR11848:SF309">
    <property type="entry name" value="INHIBIN BETA CHAIN"/>
    <property type="match status" value="1"/>
</dbReference>
<dbReference type="SUPFAM" id="SSF57501">
    <property type="entry name" value="Cystine-knot cytokines"/>
    <property type="match status" value="1"/>
</dbReference>
<sequence>LQLSFSMNGETVKIELNALELAHATNVARMKSRILSEPGMSEKPLVTPARLRQLQAQFNGSEDAYVLYHKEEAYEGAAFLGDVEGANSDTVSFVIGARAVNGRIESARLIVFLQTASDVKAKKLHFLVRDESNFELANVSLIVPNAPSKRYIVPLDAKLLQRAVLLAKNELRTVLTLKLSAKVPGGHDLLVMKGRDGYEPHMAVAIEMQFASANLEAKRRRHKRAQPSKMGLLPNQCEKGQTDCCPNIQDFTWTELNISNIIAPLKFHSVVCRGHCTGFNHNDYKHTITRQAIAEFVREPCCHPIDFKEQHIIYVDENGNPVQRSIPNFYATRCVCD</sequence>
<gene>
    <name evidence="8" type="ORF">PMAYCL1PPCAC_31948</name>
</gene>
<evidence type="ECO:0000256" key="3">
    <source>
        <dbReference type="ARBA" id="ARBA00022525"/>
    </source>
</evidence>
<dbReference type="InterPro" id="IPR015615">
    <property type="entry name" value="TGF-beta-rel"/>
</dbReference>
<dbReference type="PROSITE" id="PS51362">
    <property type="entry name" value="TGF_BETA_2"/>
    <property type="match status" value="1"/>
</dbReference>
<keyword evidence="5" id="KW-1015">Disulfide bond</keyword>
<keyword evidence="3" id="KW-0964">Secreted</keyword>
<evidence type="ECO:0000256" key="2">
    <source>
        <dbReference type="ARBA" id="ARBA00006656"/>
    </source>
</evidence>
<comment type="similarity">
    <text evidence="2 6">Belongs to the TGF-beta family.</text>
</comment>
<evidence type="ECO:0000256" key="1">
    <source>
        <dbReference type="ARBA" id="ARBA00004613"/>
    </source>
</evidence>
<evidence type="ECO:0000256" key="6">
    <source>
        <dbReference type="RuleBase" id="RU000354"/>
    </source>
</evidence>
<dbReference type="SMART" id="SM00204">
    <property type="entry name" value="TGFB"/>
    <property type="match status" value="1"/>
</dbReference>
<proteinExistence type="inferred from homology"/>
<dbReference type="GO" id="GO:0008083">
    <property type="term" value="F:growth factor activity"/>
    <property type="evidence" value="ECO:0007669"/>
    <property type="project" value="UniProtKB-KW"/>
</dbReference>
<protein>
    <recommendedName>
        <fullName evidence="7">TGF-beta family profile domain-containing protein</fullName>
    </recommendedName>
</protein>
<dbReference type="Proteomes" id="UP001328107">
    <property type="component" value="Unassembled WGS sequence"/>
</dbReference>
<feature type="non-terminal residue" evidence="8">
    <location>
        <position position="1"/>
    </location>
</feature>
<evidence type="ECO:0000256" key="4">
    <source>
        <dbReference type="ARBA" id="ARBA00023030"/>
    </source>
</evidence>
<evidence type="ECO:0000259" key="7">
    <source>
        <dbReference type="PROSITE" id="PS51362"/>
    </source>
</evidence>
<evidence type="ECO:0000313" key="8">
    <source>
        <dbReference type="EMBL" id="GMR61753.1"/>
    </source>
</evidence>
<reference evidence="9" key="1">
    <citation type="submission" date="2022-10" db="EMBL/GenBank/DDBJ databases">
        <title>Genome assembly of Pristionchus species.</title>
        <authorList>
            <person name="Yoshida K."/>
            <person name="Sommer R.J."/>
        </authorList>
    </citation>
    <scope>NUCLEOTIDE SEQUENCE [LARGE SCALE GENOMIC DNA]</scope>
    <source>
        <strain evidence="9">RS5460</strain>
    </source>
</reference>
<dbReference type="Pfam" id="PF00019">
    <property type="entry name" value="TGF_beta"/>
    <property type="match status" value="1"/>
</dbReference>
<dbReference type="InterPro" id="IPR017948">
    <property type="entry name" value="TGFb_CS"/>
</dbReference>
<dbReference type="GO" id="GO:0005615">
    <property type="term" value="C:extracellular space"/>
    <property type="evidence" value="ECO:0007669"/>
    <property type="project" value="TreeGrafter"/>
</dbReference>
<accession>A0AAN5ID10</accession>
<keyword evidence="4 6" id="KW-0339">Growth factor</keyword>
<dbReference type="EMBL" id="BTRK01000006">
    <property type="protein sequence ID" value="GMR61753.1"/>
    <property type="molecule type" value="Genomic_DNA"/>
</dbReference>
<dbReference type="PANTHER" id="PTHR11848">
    <property type="entry name" value="TGF-BETA FAMILY"/>
    <property type="match status" value="1"/>
</dbReference>
<feature type="domain" description="TGF-beta family profile" evidence="7">
    <location>
        <begin position="219"/>
        <end position="337"/>
    </location>
</feature>
<comment type="subcellular location">
    <subcellularLocation>
        <location evidence="1">Secreted</location>
    </subcellularLocation>
</comment>
<organism evidence="8 9">
    <name type="scientific">Pristionchus mayeri</name>
    <dbReference type="NCBI Taxonomy" id="1317129"/>
    <lineage>
        <taxon>Eukaryota</taxon>
        <taxon>Metazoa</taxon>
        <taxon>Ecdysozoa</taxon>
        <taxon>Nematoda</taxon>
        <taxon>Chromadorea</taxon>
        <taxon>Rhabditida</taxon>
        <taxon>Rhabditina</taxon>
        <taxon>Diplogasteromorpha</taxon>
        <taxon>Diplogasteroidea</taxon>
        <taxon>Neodiplogasteridae</taxon>
        <taxon>Pristionchus</taxon>
    </lineage>
</organism>
<dbReference type="InterPro" id="IPR001839">
    <property type="entry name" value="TGF-b_C"/>
</dbReference>
<comment type="caution">
    <text evidence="8">The sequence shown here is derived from an EMBL/GenBank/DDBJ whole genome shotgun (WGS) entry which is preliminary data.</text>
</comment>
<dbReference type="InterPro" id="IPR029034">
    <property type="entry name" value="Cystine-knot_cytokine"/>
</dbReference>
<keyword evidence="9" id="KW-1185">Reference proteome</keyword>